<reference evidence="2" key="1">
    <citation type="journal article" date="2019" name="Int. J. Syst. Evol. Microbiol.">
        <title>The Global Catalogue of Microorganisms (GCM) 10K type strain sequencing project: providing services to taxonomists for standard genome sequencing and annotation.</title>
        <authorList>
            <consortium name="The Broad Institute Genomics Platform"/>
            <consortium name="The Broad Institute Genome Sequencing Center for Infectious Disease"/>
            <person name="Wu L."/>
            <person name="Ma J."/>
        </authorList>
    </citation>
    <scope>NUCLEOTIDE SEQUENCE [LARGE SCALE GENOMIC DNA]</scope>
    <source>
        <strain evidence="2">CGMCC 1.15111</strain>
    </source>
</reference>
<protein>
    <recommendedName>
        <fullName evidence="3">TonB-dependent receptor-like beta-barrel domain-containing protein</fullName>
    </recommendedName>
</protein>
<organism evidence="1 2">
    <name type="scientific">Roseivirga thermotolerans</name>
    <dbReference type="NCBI Taxonomy" id="1758176"/>
    <lineage>
        <taxon>Bacteria</taxon>
        <taxon>Pseudomonadati</taxon>
        <taxon>Bacteroidota</taxon>
        <taxon>Cytophagia</taxon>
        <taxon>Cytophagales</taxon>
        <taxon>Roseivirgaceae</taxon>
        <taxon>Roseivirga</taxon>
    </lineage>
</organism>
<evidence type="ECO:0000313" key="2">
    <source>
        <dbReference type="Proteomes" id="UP000658258"/>
    </source>
</evidence>
<proteinExistence type="predicted"/>
<gene>
    <name evidence="1" type="ORF">GCM10011340_36230</name>
</gene>
<evidence type="ECO:0000313" key="1">
    <source>
        <dbReference type="EMBL" id="GHE76099.1"/>
    </source>
</evidence>
<comment type="caution">
    <text evidence="1">The sequence shown here is derived from an EMBL/GenBank/DDBJ whole genome shotgun (WGS) entry which is preliminary data.</text>
</comment>
<keyword evidence="2" id="KW-1185">Reference proteome</keyword>
<accession>A0ABQ3I9Z1</accession>
<dbReference type="EMBL" id="BNAG01000007">
    <property type="protein sequence ID" value="GHE76099.1"/>
    <property type="molecule type" value="Genomic_DNA"/>
</dbReference>
<evidence type="ECO:0008006" key="3">
    <source>
        <dbReference type="Google" id="ProtNLM"/>
    </source>
</evidence>
<name>A0ABQ3I9Z1_9BACT</name>
<dbReference type="Proteomes" id="UP000658258">
    <property type="component" value="Unassembled WGS sequence"/>
</dbReference>
<sequence>MIDGQISTTEWADAHVVTLDSLNSIYSKSDEYYYYVAVKSKLTKPLYVDVFIQQASGLLNIHASSQLGARSLPDSTWTDTEPPTLWGYTVGWTANTVRFDRKKMQLARDSMPEVNPYSSSYIAYNGMEFQFSKKHFDLNNALWRIEIRNMIGPEGFQPVIFPANSTRKQTINWTTLNF</sequence>